<feature type="domain" description="Class II Histidinyl-tRNA synthetase (HisRS)-like catalytic core" evidence="11">
    <location>
        <begin position="11"/>
        <end position="319"/>
    </location>
</feature>
<sequence>MHKNKFITPEGTRDILFEDCAARRKVEAKIKDLFSSRGFSEVITPGIEFYDVFNSESHGVSQETIYKLIDYKGRLLALKPDLTMPIARLAATRLRDQARPLRLYYSQNIYTMTPALTGRSDEIPQIGVEIIGAGGKRTDLEVLVLALEALQSCELDDFRLEIGHIGFFSTLIRKLHLDTEQTEEVRTLIQNKNYPALNDMLDKMDDKKTAAALKKLPALFGGEEVLDEAASTLDCPELTPFLDALRSLYHSLAELGLGDRVSLDLGIVNRTDYYTGIVFKGYIEGLGTTALQGGRYDSLLSDYGKDEPAVGFSINVDAVAKVLLPSMPKNPVPDVLVFAEEGYEVKALLEIRKLVSHGFCAEFSTFDTFDESRRYAAKRGIPTVYVVNEDLVEVRLS</sequence>
<dbReference type="GO" id="GO:0006427">
    <property type="term" value="P:histidyl-tRNA aminoacylation"/>
    <property type="evidence" value="ECO:0007669"/>
    <property type="project" value="TreeGrafter"/>
</dbReference>
<keyword evidence="12" id="KW-0808">Transferase</keyword>
<dbReference type="CDD" id="cd00773">
    <property type="entry name" value="HisRS-like_core"/>
    <property type="match status" value="1"/>
</dbReference>
<evidence type="ECO:0000256" key="9">
    <source>
        <dbReference type="HAMAP-Rule" id="MF_00125"/>
    </source>
</evidence>
<feature type="binding site" evidence="10">
    <location>
        <position position="125"/>
    </location>
    <ligand>
        <name>L-histidine</name>
        <dbReference type="ChEBI" id="CHEBI:57595"/>
    </ligand>
</feature>
<reference evidence="12" key="1">
    <citation type="submission" date="2020-10" db="EMBL/GenBank/DDBJ databases">
        <authorList>
            <person name="Gilroy R."/>
        </authorList>
    </citation>
    <scope>NUCLEOTIDE SEQUENCE</scope>
    <source>
        <strain evidence="12">CHK199-13235</strain>
    </source>
</reference>
<comment type="caution">
    <text evidence="12">The sequence shown here is derived from an EMBL/GenBank/DDBJ whole genome shotgun (WGS) entry which is preliminary data.</text>
</comment>
<feature type="binding site" evidence="10">
    <location>
        <begin position="81"/>
        <end position="83"/>
    </location>
    <ligand>
        <name>L-histidine</name>
        <dbReference type="ChEBI" id="CHEBI:57595"/>
    </ligand>
</feature>
<dbReference type="AlphaFoldDB" id="A0A9D1FMF5"/>
<comment type="subunit">
    <text evidence="9">Heteromultimer composed of HisG and HisZ subunits.</text>
</comment>
<name>A0A9D1FMF5_9FIRM</name>
<dbReference type="PIRSF" id="PIRSF001549">
    <property type="entry name" value="His-tRNA_synth"/>
    <property type="match status" value="1"/>
</dbReference>
<dbReference type="InterPro" id="IPR045864">
    <property type="entry name" value="aa-tRNA-synth_II/BPL/LPL"/>
</dbReference>
<comment type="function">
    <text evidence="8 9">Required for the first step of histidine biosynthesis. May allow the feedback regulation of ATP phosphoribosyltransferase activity by histidine.</text>
</comment>
<keyword evidence="6 9" id="KW-0028">Amino-acid biosynthesis</keyword>
<evidence type="ECO:0000256" key="1">
    <source>
        <dbReference type="ARBA" id="ARBA00004496"/>
    </source>
</evidence>
<comment type="subcellular location">
    <subcellularLocation>
        <location evidence="1 9">Cytoplasm</location>
    </subcellularLocation>
</comment>
<keyword evidence="12" id="KW-0328">Glycosyltransferase</keyword>
<dbReference type="SUPFAM" id="SSF55681">
    <property type="entry name" value="Class II aaRS and biotin synthetases"/>
    <property type="match status" value="1"/>
</dbReference>
<keyword evidence="7 9" id="KW-0368">Histidine biosynthesis</keyword>
<comment type="pathway">
    <text evidence="2 9">Amino-acid biosynthesis; L-histidine biosynthesis; L-histidine from 5-phospho-alpha-D-ribose 1-diphosphate: step 1/9.</text>
</comment>
<evidence type="ECO:0000256" key="7">
    <source>
        <dbReference type="ARBA" id="ARBA00023102"/>
    </source>
</evidence>
<proteinExistence type="inferred from homology"/>
<feature type="binding site" evidence="10">
    <location>
        <position position="129"/>
    </location>
    <ligand>
        <name>L-histidine</name>
        <dbReference type="ChEBI" id="CHEBI:57595"/>
    </ligand>
</feature>
<comment type="similarity">
    <text evidence="3 9">Belongs to the class-II aminoacyl-tRNA synthetase family. HisZ subfamily.</text>
</comment>
<dbReference type="EMBL" id="DVJP01000036">
    <property type="protein sequence ID" value="HIS76197.1"/>
    <property type="molecule type" value="Genomic_DNA"/>
</dbReference>
<gene>
    <name evidence="9 12" type="primary">hisZ</name>
    <name evidence="12" type="ORF">IAB51_05225</name>
</gene>
<evidence type="ECO:0000256" key="2">
    <source>
        <dbReference type="ARBA" id="ARBA00004667"/>
    </source>
</evidence>
<dbReference type="InterPro" id="IPR004517">
    <property type="entry name" value="HisZ"/>
</dbReference>
<evidence type="ECO:0000259" key="11">
    <source>
        <dbReference type="Pfam" id="PF13393"/>
    </source>
</evidence>
<evidence type="ECO:0000256" key="4">
    <source>
        <dbReference type="ARBA" id="ARBA00020397"/>
    </source>
</evidence>
<dbReference type="Gene3D" id="3.30.930.10">
    <property type="entry name" value="Bira Bifunctional Protein, Domain 2"/>
    <property type="match status" value="1"/>
</dbReference>
<dbReference type="NCBIfam" id="TIGR00443">
    <property type="entry name" value="hisZ_biosyn_reg"/>
    <property type="match status" value="1"/>
</dbReference>
<evidence type="ECO:0000313" key="12">
    <source>
        <dbReference type="EMBL" id="HIS76197.1"/>
    </source>
</evidence>
<feature type="binding site" evidence="10">
    <location>
        <begin position="273"/>
        <end position="274"/>
    </location>
    <ligand>
        <name>L-histidine</name>
        <dbReference type="ChEBI" id="CHEBI:57595"/>
    </ligand>
</feature>
<evidence type="ECO:0000256" key="6">
    <source>
        <dbReference type="ARBA" id="ARBA00022605"/>
    </source>
</evidence>
<organism evidence="12 13">
    <name type="scientific">Candidatus Merdivicinus excrementipullorum</name>
    <dbReference type="NCBI Taxonomy" id="2840867"/>
    <lineage>
        <taxon>Bacteria</taxon>
        <taxon>Bacillati</taxon>
        <taxon>Bacillota</taxon>
        <taxon>Clostridia</taxon>
        <taxon>Eubacteriales</taxon>
        <taxon>Oscillospiraceae</taxon>
        <taxon>Oscillospiraceae incertae sedis</taxon>
        <taxon>Candidatus Merdivicinus</taxon>
    </lineage>
</organism>
<evidence type="ECO:0000256" key="8">
    <source>
        <dbReference type="ARBA" id="ARBA00025246"/>
    </source>
</evidence>
<protein>
    <recommendedName>
        <fullName evidence="4 9">ATP phosphoribosyltransferase regulatory subunit</fullName>
    </recommendedName>
</protein>
<dbReference type="GO" id="GO:0140096">
    <property type="term" value="F:catalytic activity, acting on a protein"/>
    <property type="evidence" value="ECO:0007669"/>
    <property type="project" value="UniProtKB-ARBA"/>
</dbReference>
<evidence type="ECO:0000256" key="3">
    <source>
        <dbReference type="ARBA" id="ARBA00005539"/>
    </source>
</evidence>
<dbReference type="GO" id="GO:0000105">
    <property type="term" value="P:L-histidine biosynthetic process"/>
    <property type="evidence" value="ECO:0007669"/>
    <property type="project" value="UniProtKB-UniRule"/>
</dbReference>
<dbReference type="InterPro" id="IPR041715">
    <property type="entry name" value="HisRS-like_core"/>
</dbReference>
<keyword evidence="5 9" id="KW-0963">Cytoplasm</keyword>
<dbReference type="PANTHER" id="PTHR43707:SF6">
    <property type="entry name" value="ATP PHOSPHORIBOSYLTRANSFERASE REGULATORY SUBUNIT"/>
    <property type="match status" value="1"/>
</dbReference>
<dbReference type="GO" id="GO:0016757">
    <property type="term" value="F:glycosyltransferase activity"/>
    <property type="evidence" value="ECO:0007669"/>
    <property type="project" value="UniProtKB-KW"/>
</dbReference>
<evidence type="ECO:0000256" key="10">
    <source>
        <dbReference type="PIRSR" id="PIRSR001549-1"/>
    </source>
</evidence>
<dbReference type="Proteomes" id="UP000824002">
    <property type="component" value="Unassembled WGS sequence"/>
</dbReference>
<dbReference type="GO" id="GO:0005737">
    <property type="term" value="C:cytoplasm"/>
    <property type="evidence" value="ECO:0007669"/>
    <property type="project" value="UniProtKB-SubCell"/>
</dbReference>
<evidence type="ECO:0000256" key="5">
    <source>
        <dbReference type="ARBA" id="ARBA00022490"/>
    </source>
</evidence>
<dbReference type="PANTHER" id="PTHR43707">
    <property type="entry name" value="HISTIDYL-TRNA SYNTHETASE"/>
    <property type="match status" value="1"/>
</dbReference>
<dbReference type="InterPro" id="IPR004516">
    <property type="entry name" value="HisRS/HisZ"/>
</dbReference>
<dbReference type="Pfam" id="PF13393">
    <property type="entry name" value="tRNA-synt_His"/>
    <property type="match status" value="1"/>
</dbReference>
<dbReference type="GO" id="GO:0004821">
    <property type="term" value="F:histidine-tRNA ligase activity"/>
    <property type="evidence" value="ECO:0007669"/>
    <property type="project" value="TreeGrafter"/>
</dbReference>
<reference evidence="12" key="2">
    <citation type="journal article" date="2021" name="PeerJ">
        <title>Extensive microbial diversity within the chicken gut microbiome revealed by metagenomics and culture.</title>
        <authorList>
            <person name="Gilroy R."/>
            <person name="Ravi A."/>
            <person name="Getino M."/>
            <person name="Pursley I."/>
            <person name="Horton D.L."/>
            <person name="Alikhan N.F."/>
            <person name="Baker D."/>
            <person name="Gharbi K."/>
            <person name="Hall N."/>
            <person name="Watson M."/>
            <person name="Adriaenssens E.M."/>
            <person name="Foster-Nyarko E."/>
            <person name="Jarju S."/>
            <person name="Secka A."/>
            <person name="Antonio M."/>
            <person name="Oren A."/>
            <person name="Chaudhuri R.R."/>
            <person name="La Ragione R."/>
            <person name="Hildebrand F."/>
            <person name="Pallen M.J."/>
        </authorList>
    </citation>
    <scope>NUCLEOTIDE SEQUENCE</scope>
    <source>
        <strain evidence="12">CHK199-13235</strain>
    </source>
</reference>
<dbReference type="HAMAP" id="MF_00125">
    <property type="entry name" value="HisZ"/>
    <property type="match status" value="1"/>
</dbReference>
<evidence type="ECO:0000313" key="13">
    <source>
        <dbReference type="Proteomes" id="UP000824002"/>
    </source>
</evidence>
<comment type="miscellaneous">
    <text evidence="9">This function is generally fulfilled by the C-terminal part of HisG, which is missing in some bacteria such as this one.</text>
</comment>
<accession>A0A9D1FMF5</accession>